<dbReference type="Proteomes" id="UP000668358">
    <property type="component" value="Unassembled WGS sequence"/>
</dbReference>
<gene>
    <name evidence="2" type="ORF">G6Z34_05285</name>
    <name evidence="1" type="ORF">JJB78_09755</name>
</gene>
<name>A0AAP7BV99_CLOPF</name>
<dbReference type="EMBL" id="JAALLZ010000001">
    <property type="protein sequence ID" value="NGU29529.1"/>
    <property type="molecule type" value="Genomic_DNA"/>
</dbReference>
<organism evidence="2 3">
    <name type="scientific">Clostridium perfringens</name>
    <dbReference type="NCBI Taxonomy" id="1502"/>
    <lineage>
        <taxon>Bacteria</taxon>
        <taxon>Bacillati</taxon>
        <taxon>Bacillota</taxon>
        <taxon>Clostridia</taxon>
        <taxon>Eubacteriales</taxon>
        <taxon>Clostridiaceae</taxon>
        <taxon>Clostridium</taxon>
    </lineage>
</organism>
<comment type="caution">
    <text evidence="2">The sequence shown here is derived from an EMBL/GenBank/DDBJ whole genome shotgun (WGS) entry which is preliminary data.</text>
</comment>
<reference evidence="1 4" key="2">
    <citation type="submission" date="2020-12" db="EMBL/GenBank/DDBJ databases">
        <title>Comparative genomics of Clostridium perfringens reveals patterns of host-associated phylogenetic clades and virulence factors.</title>
        <authorList>
            <person name="Smith A.H."/>
            <person name="Geier R."/>
        </authorList>
    </citation>
    <scope>NUCLEOTIDE SEQUENCE [LARGE SCALE GENOMIC DNA]</scope>
    <source>
        <strain evidence="1 4">CHD15829P</strain>
    </source>
</reference>
<dbReference type="Proteomes" id="UP000481454">
    <property type="component" value="Unassembled WGS sequence"/>
</dbReference>
<sequence length="46" mass="5424">MAGKVIIVEPDITEEENEKNWQMVLKALEPIAQEIFERKRLKKEKA</sequence>
<evidence type="ECO:0000313" key="1">
    <source>
        <dbReference type="EMBL" id="MBO3416801.1"/>
    </source>
</evidence>
<dbReference type="RefSeq" id="WP_003459576.1">
    <property type="nucleotide sequence ID" value="NZ_CATNWT010000001.1"/>
</dbReference>
<dbReference type="AlphaFoldDB" id="A0AAP7BV99"/>
<accession>A0AAP7BV99</accession>
<proteinExistence type="predicted"/>
<reference evidence="2 3" key="1">
    <citation type="submission" date="2020-02" db="EMBL/GenBank/DDBJ databases">
        <title>Genomic Insights into the Phylogeny and Genetic Plasticity of the Human and Animal Enteric Pathogen Clostridium perfringens.</title>
        <authorList>
            <person name="Feng Y."/>
            <person name="Hu Y."/>
        </authorList>
    </citation>
    <scope>NUCLEOTIDE SEQUENCE [LARGE SCALE GENOMIC DNA]</scope>
    <source>
        <strain evidence="2 3">CP-40</strain>
    </source>
</reference>
<evidence type="ECO:0000313" key="2">
    <source>
        <dbReference type="EMBL" id="NGU29529.1"/>
    </source>
</evidence>
<evidence type="ECO:0000313" key="3">
    <source>
        <dbReference type="Proteomes" id="UP000481454"/>
    </source>
</evidence>
<evidence type="ECO:0000313" key="4">
    <source>
        <dbReference type="Proteomes" id="UP000668358"/>
    </source>
</evidence>
<dbReference type="EMBL" id="JAENRE010000003">
    <property type="protein sequence ID" value="MBO3416801.1"/>
    <property type="molecule type" value="Genomic_DNA"/>
</dbReference>
<protein>
    <submittedName>
        <fullName evidence="2">Uncharacterized protein</fullName>
    </submittedName>
</protein>